<dbReference type="AlphaFoldDB" id="A0AAN9F4J9"/>
<reference evidence="2 3" key="1">
    <citation type="submission" date="2024-01" db="EMBL/GenBank/DDBJ databases">
        <title>The genomes of 5 underutilized Papilionoideae crops provide insights into root nodulation and disease resistanc.</title>
        <authorList>
            <person name="Yuan L."/>
        </authorList>
    </citation>
    <scope>NUCLEOTIDE SEQUENCE [LARGE SCALE GENOMIC DNA]</scope>
    <source>
        <strain evidence="2">ZHUSHIDOU_FW_LH</strain>
        <tissue evidence="2">Leaf</tissue>
    </source>
</reference>
<evidence type="ECO:0000313" key="3">
    <source>
        <dbReference type="Proteomes" id="UP001372338"/>
    </source>
</evidence>
<gene>
    <name evidence="2" type="ORF">RIF29_22201</name>
</gene>
<organism evidence="2 3">
    <name type="scientific">Crotalaria pallida</name>
    <name type="common">Smooth rattlebox</name>
    <name type="synonym">Crotalaria striata</name>
    <dbReference type="NCBI Taxonomy" id="3830"/>
    <lineage>
        <taxon>Eukaryota</taxon>
        <taxon>Viridiplantae</taxon>
        <taxon>Streptophyta</taxon>
        <taxon>Embryophyta</taxon>
        <taxon>Tracheophyta</taxon>
        <taxon>Spermatophyta</taxon>
        <taxon>Magnoliopsida</taxon>
        <taxon>eudicotyledons</taxon>
        <taxon>Gunneridae</taxon>
        <taxon>Pentapetalae</taxon>
        <taxon>rosids</taxon>
        <taxon>fabids</taxon>
        <taxon>Fabales</taxon>
        <taxon>Fabaceae</taxon>
        <taxon>Papilionoideae</taxon>
        <taxon>50 kb inversion clade</taxon>
        <taxon>genistoids sensu lato</taxon>
        <taxon>core genistoids</taxon>
        <taxon>Crotalarieae</taxon>
        <taxon>Crotalaria</taxon>
    </lineage>
</organism>
<accession>A0AAN9F4J9</accession>
<feature type="transmembrane region" description="Helical" evidence="1">
    <location>
        <begin position="15"/>
        <end position="42"/>
    </location>
</feature>
<proteinExistence type="predicted"/>
<dbReference type="Proteomes" id="UP001372338">
    <property type="component" value="Unassembled WGS sequence"/>
</dbReference>
<keyword evidence="3" id="KW-1185">Reference proteome</keyword>
<keyword evidence="1" id="KW-1133">Transmembrane helix</keyword>
<keyword evidence="1" id="KW-0812">Transmembrane</keyword>
<keyword evidence="1" id="KW-0472">Membrane</keyword>
<evidence type="ECO:0000256" key="1">
    <source>
        <dbReference type="SAM" id="Phobius"/>
    </source>
</evidence>
<comment type="caution">
    <text evidence="2">The sequence shown here is derived from an EMBL/GenBank/DDBJ whole genome shotgun (WGS) entry which is preliminary data.</text>
</comment>
<name>A0AAN9F4J9_CROPI</name>
<sequence>MKFLSTKYVCALYDIYGLMVCLQLLKFDCSVLFVWEFILFSCTRRIWNSGKRNLILIFRRAEFCAHGG</sequence>
<protein>
    <submittedName>
        <fullName evidence="2">Uncharacterized protein</fullName>
    </submittedName>
</protein>
<evidence type="ECO:0000313" key="2">
    <source>
        <dbReference type="EMBL" id="KAK7269474.1"/>
    </source>
</evidence>
<dbReference type="EMBL" id="JAYWIO010000004">
    <property type="protein sequence ID" value="KAK7269474.1"/>
    <property type="molecule type" value="Genomic_DNA"/>
</dbReference>